<organism evidence="2 3">
    <name type="scientific">Methylocella silvestris (strain DSM 15510 / CIP 108128 / LMG 27833 / NCIMB 13906 / BL2)</name>
    <dbReference type="NCBI Taxonomy" id="395965"/>
    <lineage>
        <taxon>Bacteria</taxon>
        <taxon>Pseudomonadati</taxon>
        <taxon>Pseudomonadota</taxon>
        <taxon>Alphaproteobacteria</taxon>
        <taxon>Hyphomicrobiales</taxon>
        <taxon>Beijerinckiaceae</taxon>
        <taxon>Methylocella</taxon>
    </lineage>
</organism>
<proteinExistence type="predicted"/>
<keyword evidence="3" id="KW-1185">Reference proteome</keyword>
<dbReference type="Proteomes" id="UP000002257">
    <property type="component" value="Chromosome"/>
</dbReference>
<dbReference type="AlphaFoldDB" id="B8EJP1"/>
<dbReference type="SUPFAM" id="SSF53850">
    <property type="entry name" value="Periplasmic binding protein-like II"/>
    <property type="match status" value="1"/>
</dbReference>
<accession>B8EJP1</accession>
<dbReference type="GO" id="GO:0046170">
    <property type="term" value="P:methanol catabolic process"/>
    <property type="evidence" value="ECO:0007669"/>
    <property type="project" value="InterPro"/>
</dbReference>
<feature type="domain" description="Solute-binding protein family 3/N-terminal" evidence="1">
    <location>
        <begin position="36"/>
        <end position="279"/>
    </location>
</feature>
<protein>
    <submittedName>
        <fullName evidence="2">Extracellular solute-binding protein family 3</fullName>
    </submittedName>
</protein>
<dbReference type="EMBL" id="CP001280">
    <property type="protein sequence ID" value="ACK49445.1"/>
    <property type="molecule type" value="Genomic_DNA"/>
</dbReference>
<evidence type="ECO:0000313" key="3">
    <source>
        <dbReference type="Proteomes" id="UP000002257"/>
    </source>
</evidence>
<dbReference type="STRING" id="395965.Msil_0472"/>
<evidence type="ECO:0000313" key="2">
    <source>
        <dbReference type="EMBL" id="ACK49445.1"/>
    </source>
</evidence>
<dbReference type="HOGENOM" id="CLU_056715_0_0_5"/>
<dbReference type="KEGG" id="msl:Msil_0472"/>
<sequence length="285" mass="31061">MRRDNLLFGWLGAGVALVALGGGAIAEQAAADKSRDLRICASEKEAPFSIKDGKGFENRIAIALAEAMNRKPVFVWTARPAIYLVRDYLDKNLCDVVIGVDTGDARVLSSAPYYRSAYVFLSRENENLDIESWKDPRIDKVGHIAVSFGSPGEVMLKDLGKYEDNMAYLYSLVNFKAPRNEYTQIPPSKIVEEVVLGNAGLAAAFAPEVARYVKASPEPLRMTVISDDAISGDGAKTPQHFDQSVGVRKDDVALLEEVNAGLAKAQPRITSILKEEGIPLLDKGM</sequence>
<reference evidence="2 3" key="1">
    <citation type="journal article" date="2010" name="J. Bacteriol.">
        <title>Complete genome sequence of the aerobic facultative methanotroph Methylocella silvestris BL2.</title>
        <authorList>
            <person name="Chen Y."/>
            <person name="Crombie A."/>
            <person name="Rahman M.T."/>
            <person name="Dedysh S.N."/>
            <person name="Liesack W."/>
            <person name="Stott M.B."/>
            <person name="Alam M."/>
            <person name="Theisen A.R."/>
            <person name="Murrell J.C."/>
            <person name="Dunfield P.F."/>
        </authorList>
    </citation>
    <scope>NUCLEOTIDE SEQUENCE [LARGE SCALE GENOMIC DNA]</scope>
    <source>
        <strain evidence="3">DSM 15510 / CIP 108128 / LMG 27833 / NCIMB 13906 / BL2</strain>
    </source>
</reference>
<dbReference type="SMART" id="SM00062">
    <property type="entry name" value="PBPb"/>
    <property type="match status" value="1"/>
</dbReference>
<dbReference type="InterPro" id="IPR001638">
    <property type="entry name" value="Solute-binding_3/MltF_N"/>
</dbReference>
<dbReference type="InterPro" id="IPR022455">
    <property type="entry name" value="Methanol_oxidation_MoxJ"/>
</dbReference>
<dbReference type="eggNOG" id="COG0834">
    <property type="taxonomic scope" value="Bacteria"/>
</dbReference>
<dbReference type="GO" id="GO:0042597">
    <property type="term" value="C:periplasmic space"/>
    <property type="evidence" value="ECO:0007669"/>
    <property type="project" value="InterPro"/>
</dbReference>
<name>B8EJP1_METSB</name>
<dbReference type="NCBIfam" id="TIGR03870">
    <property type="entry name" value="ABC_MoxJ"/>
    <property type="match status" value="1"/>
</dbReference>
<gene>
    <name evidence="2" type="ordered locus">Msil_0472</name>
</gene>
<dbReference type="RefSeq" id="WP_012589515.1">
    <property type="nucleotide sequence ID" value="NC_011666.1"/>
</dbReference>
<evidence type="ECO:0000259" key="1">
    <source>
        <dbReference type="SMART" id="SM00062"/>
    </source>
</evidence>
<dbReference type="Gene3D" id="3.40.190.10">
    <property type="entry name" value="Periplasmic binding protein-like II"/>
    <property type="match status" value="2"/>
</dbReference>
<dbReference type="OrthoDB" id="176845at2"/>
<dbReference type="Pfam" id="PF00497">
    <property type="entry name" value="SBP_bac_3"/>
    <property type="match status" value="1"/>
</dbReference>